<accession>A0A150TKX6</accession>
<evidence type="ECO:0008006" key="3">
    <source>
        <dbReference type="Google" id="ProtNLM"/>
    </source>
</evidence>
<dbReference type="AlphaFoldDB" id="A0A150TKX6"/>
<evidence type="ECO:0000313" key="1">
    <source>
        <dbReference type="EMBL" id="KYG05324.1"/>
    </source>
</evidence>
<protein>
    <recommendedName>
        <fullName evidence="3">TfoX N-terminal domain-containing protein</fullName>
    </recommendedName>
</protein>
<dbReference type="Proteomes" id="UP000075502">
    <property type="component" value="Unassembled WGS sequence"/>
</dbReference>
<sequence>MKNATGAELFARLADRWLLEPGVTKSTMMGFPCLRLGGKFFASVDREGKHLIVKLPEGRVASAVAAGEGAVFAPNGRVFREWLAVPLARADRWEGYMGAAHAFARGDAS</sequence>
<comment type="caution">
    <text evidence="1">The sequence shown here is derived from an EMBL/GenBank/DDBJ whole genome shotgun (WGS) entry which is preliminary data.</text>
</comment>
<gene>
    <name evidence="1" type="ORF">BE21_41430</name>
</gene>
<dbReference type="EMBL" id="JEME01002084">
    <property type="protein sequence ID" value="KYG05324.1"/>
    <property type="molecule type" value="Genomic_DNA"/>
</dbReference>
<organism evidence="1 2">
    <name type="scientific">Sorangium cellulosum</name>
    <name type="common">Polyangium cellulosum</name>
    <dbReference type="NCBI Taxonomy" id="56"/>
    <lineage>
        <taxon>Bacteria</taxon>
        <taxon>Pseudomonadati</taxon>
        <taxon>Myxococcota</taxon>
        <taxon>Polyangia</taxon>
        <taxon>Polyangiales</taxon>
        <taxon>Polyangiaceae</taxon>
        <taxon>Sorangium</taxon>
    </lineage>
</organism>
<name>A0A150TKX6_SORCE</name>
<evidence type="ECO:0000313" key="2">
    <source>
        <dbReference type="Proteomes" id="UP000075502"/>
    </source>
</evidence>
<reference evidence="1 2" key="1">
    <citation type="submission" date="2014-02" db="EMBL/GenBank/DDBJ databases">
        <title>The small core and large imbalanced accessory genome model reveals a collaborative survival strategy of Sorangium cellulosum strains in nature.</title>
        <authorList>
            <person name="Han K."/>
            <person name="Peng R."/>
            <person name="Blom J."/>
            <person name="Li Y.-Z."/>
        </authorList>
    </citation>
    <scope>NUCLEOTIDE SEQUENCE [LARGE SCALE GENOMIC DNA]</scope>
    <source>
        <strain evidence="1 2">So0007-03</strain>
    </source>
</reference>
<proteinExistence type="predicted"/>